<protein>
    <recommendedName>
        <fullName evidence="2">IrrE N-terminal-like domain-containing protein</fullName>
    </recommendedName>
</protein>
<dbReference type="Proteomes" id="UP000245166">
    <property type="component" value="Unassembled WGS sequence"/>
</dbReference>
<dbReference type="EMBL" id="PYHR01000002">
    <property type="protein sequence ID" value="PWD51185.1"/>
    <property type="molecule type" value="Genomic_DNA"/>
</dbReference>
<name>A0A2U1ZW17_9MICO</name>
<sequence>MTAPPAPTETLAPHPRGERPAPHGRPIQEDLLAGFALPAGGIGPGPREHLTREKLERKRRRLLELTLDAVEFGKEPSVSSALRAAWQFWPRFSTYNGLLLLCQRPSATHVETPSTWQHRYGMVALPNEQPLLVLNPGGPLHFVLDASQVEPGPDPGSHAYEPHQPFARRTFDAAPQVLATMIESIKVHGVRVVDHRLGQSRGGHLTTSRTGATQDVVTSRRPLVVAPVPVRFELALNADLSPTEKLAVLAHELGHLYCGHLGPDPALLQTGEGLWLERLDLDAEQKEAEAEFVSDAVMRFVAPGATRLRPRETPELLDTPELPDHGSAVVAALAVELVLDTIQAAAL</sequence>
<keyword evidence="4" id="KW-1185">Reference proteome</keyword>
<evidence type="ECO:0000313" key="3">
    <source>
        <dbReference type="EMBL" id="PWD51185.1"/>
    </source>
</evidence>
<accession>A0A2U1ZW17</accession>
<organism evidence="3 4">
    <name type="scientific">Serinibacter arcticus</name>
    <dbReference type="NCBI Taxonomy" id="1655435"/>
    <lineage>
        <taxon>Bacteria</taxon>
        <taxon>Bacillati</taxon>
        <taxon>Actinomycetota</taxon>
        <taxon>Actinomycetes</taxon>
        <taxon>Micrococcales</taxon>
        <taxon>Beutenbergiaceae</taxon>
        <taxon>Serinibacter</taxon>
    </lineage>
</organism>
<comment type="caution">
    <text evidence="3">The sequence shown here is derived from an EMBL/GenBank/DDBJ whole genome shotgun (WGS) entry which is preliminary data.</text>
</comment>
<dbReference type="Pfam" id="PF06114">
    <property type="entry name" value="Peptidase_M78"/>
    <property type="match status" value="1"/>
</dbReference>
<proteinExistence type="predicted"/>
<dbReference type="RefSeq" id="WP_109229566.1">
    <property type="nucleotide sequence ID" value="NZ_PYHR01000002.1"/>
</dbReference>
<reference evidence="3 4" key="1">
    <citation type="submission" date="2018-03" db="EMBL/GenBank/DDBJ databases">
        <title>Genome assembly of novel Miniimonas species PCH200.</title>
        <authorList>
            <person name="Thakur V."/>
            <person name="Kumar V."/>
            <person name="Singh D."/>
        </authorList>
    </citation>
    <scope>NUCLEOTIDE SEQUENCE [LARGE SCALE GENOMIC DNA]</scope>
    <source>
        <strain evidence="3 4">PCH200</strain>
    </source>
</reference>
<evidence type="ECO:0000259" key="2">
    <source>
        <dbReference type="Pfam" id="PF06114"/>
    </source>
</evidence>
<evidence type="ECO:0000313" key="4">
    <source>
        <dbReference type="Proteomes" id="UP000245166"/>
    </source>
</evidence>
<gene>
    <name evidence="3" type="ORF">C8046_11525</name>
</gene>
<feature type="region of interest" description="Disordered" evidence="1">
    <location>
        <begin position="1"/>
        <end position="28"/>
    </location>
</feature>
<dbReference type="OrthoDB" id="7605626at2"/>
<dbReference type="InterPro" id="IPR010359">
    <property type="entry name" value="IrrE_HExxH"/>
</dbReference>
<dbReference type="AlphaFoldDB" id="A0A2U1ZW17"/>
<feature type="domain" description="IrrE N-terminal-like" evidence="2">
    <location>
        <begin position="186"/>
        <end position="263"/>
    </location>
</feature>
<evidence type="ECO:0000256" key="1">
    <source>
        <dbReference type="SAM" id="MobiDB-lite"/>
    </source>
</evidence>